<dbReference type="SUPFAM" id="SSF49562">
    <property type="entry name" value="C2 domain (Calcium/lipid-binding domain, CaLB)"/>
    <property type="match status" value="1"/>
</dbReference>
<evidence type="ECO:0000313" key="2">
    <source>
        <dbReference type="EnsemblPlants" id="AET5Gv20725100.1"/>
    </source>
</evidence>
<dbReference type="Proteomes" id="UP000015105">
    <property type="component" value="Chromosome 5D"/>
</dbReference>
<dbReference type="STRING" id="200361.A0A453LDI2"/>
<name>A0A453LDI2_AEGTS</name>
<reference evidence="2" key="4">
    <citation type="submission" date="2019-03" db="UniProtKB">
        <authorList>
            <consortium name="EnsemblPlants"/>
        </authorList>
    </citation>
    <scope>IDENTIFICATION</scope>
</reference>
<protein>
    <recommendedName>
        <fullName evidence="4">C2 domain-containing protein</fullName>
    </recommendedName>
</protein>
<reference evidence="3" key="1">
    <citation type="journal article" date="2014" name="Science">
        <title>Ancient hybridizations among the ancestral genomes of bread wheat.</title>
        <authorList>
            <consortium name="International Wheat Genome Sequencing Consortium,"/>
            <person name="Marcussen T."/>
            <person name="Sandve S.R."/>
            <person name="Heier L."/>
            <person name="Spannagl M."/>
            <person name="Pfeifer M."/>
            <person name="Jakobsen K.S."/>
            <person name="Wulff B.B."/>
            <person name="Steuernagel B."/>
            <person name="Mayer K.F."/>
            <person name="Olsen O.A."/>
        </authorList>
    </citation>
    <scope>NUCLEOTIDE SEQUENCE [LARGE SCALE GENOMIC DNA]</scope>
    <source>
        <strain evidence="3">cv. AL8/78</strain>
    </source>
</reference>
<evidence type="ECO:0008006" key="4">
    <source>
        <dbReference type="Google" id="ProtNLM"/>
    </source>
</evidence>
<feature type="compositionally biased region" description="Basic and acidic residues" evidence="1">
    <location>
        <begin position="182"/>
        <end position="194"/>
    </location>
</feature>
<proteinExistence type="predicted"/>
<feature type="compositionally biased region" description="Polar residues" evidence="1">
    <location>
        <begin position="1"/>
        <end position="19"/>
    </location>
</feature>
<feature type="region of interest" description="Disordered" evidence="1">
    <location>
        <begin position="175"/>
        <end position="194"/>
    </location>
</feature>
<organism evidence="2 3">
    <name type="scientific">Aegilops tauschii subsp. strangulata</name>
    <name type="common">Goatgrass</name>
    <dbReference type="NCBI Taxonomy" id="200361"/>
    <lineage>
        <taxon>Eukaryota</taxon>
        <taxon>Viridiplantae</taxon>
        <taxon>Streptophyta</taxon>
        <taxon>Embryophyta</taxon>
        <taxon>Tracheophyta</taxon>
        <taxon>Spermatophyta</taxon>
        <taxon>Magnoliopsida</taxon>
        <taxon>Liliopsida</taxon>
        <taxon>Poales</taxon>
        <taxon>Poaceae</taxon>
        <taxon>BOP clade</taxon>
        <taxon>Pooideae</taxon>
        <taxon>Triticodae</taxon>
        <taxon>Triticeae</taxon>
        <taxon>Triticinae</taxon>
        <taxon>Aegilops</taxon>
    </lineage>
</organism>
<dbReference type="InterPro" id="IPR035892">
    <property type="entry name" value="C2_domain_sf"/>
</dbReference>
<feature type="region of interest" description="Disordered" evidence="1">
    <location>
        <begin position="1"/>
        <end position="22"/>
    </location>
</feature>
<reference evidence="2" key="5">
    <citation type="journal article" date="2021" name="G3 (Bethesda)">
        <title>Aegilops tauschii genome assembly Aet v5.0 features greater sequence contiguity and improved annotation.</title>
        <authorList>
            <person name="Wang L."/>
            <person name="Zhu T."/>
            <person name="Rodriguez J.C."/>
            <person name="Deal K.R."/>
            <person name="Dubcovsky J."/>
            <person name="McGuire P.E."/>
            <person name="Lux T."/>
            <person name="Spannagl M."/>
            <person name="Mayer K.F.X."/>
            <person name="Baldrich P."/>
            <person name="Meyers B.C."/>
            <person name="Huo N."/>
            <person name="Gu Y.Q."/>
            <person name="Zhou H."/>
            <person name="Devos K.M."/>
            <person name="Bennetzen J.L."/>
            <person name="Unver T."/>
            <person name="Budak H."/>
            <person name="Gulick P.J."/>
            <person name="Galiba G."/>
            <person name="Kalapos B."/>
            <person name="Nelson D.R."/>
            <person name="Li P."/>
            <person name="You F.M."/>
            <person name="Luo M.C."/>
            <person name="Dvorak J."/>
        </authorList>
    </citation>
    <scope>NUCLEOTIDE SEQUENCE [LARGE SCALE GENOMIC DNA]</scope>
    <source>
        <strain evidence="2">cv. AL8/78</strain>
    </source>
</reference>
<dbReference type="AlphaFoldDB" id="A0A453LDI2"/>
<reference evidence="3" key="2">
    <citation type="journal article" date="2017" name="Nat. Plants">
        <title>The Aegilops tauschii genome reveals multiple impacts of transposons.</title>
        <authorList>
            <person name="Zhao G."/>
            <person name="Zou C."/>
            <person name="Li K."/>
            <person name="Wang K."/>
            <person name="Li T."/>
            <person name="Gao L."/>
            <person name="Zhang X."/>
            <person name="Wang H."/>
            <person name="Yang Z."/>
            <person name="Liu X."/>
            <person name="Jiang W."/>
            <person name="Mao L."/>
            <person name="Kong X."/>
            <person name="Jiao Y."/>
            <person name="Jia J."/>
        </authorList>
    </citation>
    <scope>NUCLEOTIDE SEQUENCE [LARGE SCALE GENOMIC DNA]</scope>
    <source>
        <strain evidence="3">cv. AL8/78</strain>
    </source>
</reference>
<sequence>TIHQSARSNSSRQPTSNGAQGAVVVREAAAEVVAREADDPGGDRTVRGEGLHGVALAPPLHRDAFAAVNTDSSAARTGFNDEDGDCNGYPYWGEAVRVTVPEQSRTIDVEIYGQRGDGRQEFVAAALVPVADFRAGPPGHLHCLSYRLFDTGFMLKTRNGIVNITVKRLDGAQASATAGEGKGAKAAEDAAKWH</sequence>
<reference evidence="2" key="3">
    <citation type="journal article" date="2017" name="Nature">
        <title>Genome sequence of the progenitor of the wheat D genome Aegilops tauschii.</title>
        <authorList>
            <person name="Luo M.C."/>
            <person name="Gu Y.Q."/>
            <person name="Puiu D."/>
            <person name="Wang H."/>
            <person name="Twardziok S.O."/>
            <person name="Deal K.R."/>
            <person name="Huo N."/>
            <person name="Zhu T."/>
            <person name="Wang L."/>
            <person name="Wang Y."/>
            <person name="McGuire P.E."/>
            <person name="Liu S."/>
            <person name="Long H."/>
            <person name="Ramasamy R.K."/>
            <person name="Rodriguez J.C."/>
            <person name="Van S.L."/>
            <person name="Yuan L."/>
            <person name="Wang Z."/>
            <person name="Xia Z."/>
            <person name="Xiao L."/>
            <person name="Anderson O.D."/>
            <person name="Ouyang S."/>
            <person name="Liang Y."/>
            <person name="Zimin A.V."/>
            <person name="Pertea G."/>
            <person name="Qi P."/>
            <person name="Bennetzen J.L."/>
            <person name="Dai X."/>
            <person name="Dawson M.W."/>
            <person name="Muller H.G."/>
            <person name="Kugler K."/>
            <person name="Rivarola-Duarte L."/>
            <person name="Spannagl M."/>
            <person name="Mayer K.F.X."/>
            <person name="Lu F.H."/>
            <person name="Bevan M.W."/>
            <person name="Leroy P."/>
            <person name="Li P."/>
            <person name="You F.M."/>
            <person name="Sun Q."/>
            <person name="Liu Z."/>
            <person name="Lyons E."/>
            <person name="Wicker T."/>
            <person name="Salzberg S.L."/>
            <person name="Devos K.M."/>
            <person name="Dvorak J."/>
        </authorList>
    </citation>
    <scope>NUCLEOTIDE SEQUENCE [LARGE SCALE GENOMIC DNA]</scope>
    <source>
        <strain evidence="2">cv. AL8/78</strain>
    </source>
</reference>
<dbReference type="Gramene" id="AET5Gv20725100.1">
    <property type="protein sequence ID" value="AET5Gv20725100.1"/>
    <property type="gene ID" value="AET5Gv20725100"/>
</dbReference>
<keyword evidence="3" id="KW-1185">Reference proteome</keyword>
<accession>A0A453LDI2</accession>
<evidence type="ECO:0000256" key="1">
    <source>
        <dbReference type="SAM" id="MobiDB-lite"/>
    </source>
</evidence>
<dbReference type="EnsemblPlants" id="AET5Gv20725100.1">
    <property type="protein sequence ID" value="AET5Gv20725100.1"/>
    <property type="gene ID" value="AET5Gv20725100"/>
</dbReference>
<evidence type="ECO:0000313" key="3">
    <source>
        <dbReference type="Proteomes" id="UP000015105"/>
    </source>
</evidence>